<gene>
    <name evidence="2" type="primary">tssJ</name>
    <name evidence="2" type="ORF">NH14_028260</name>
</gene>
<feature type="region of interest" description="Disordered" evidence="1">
    <location>
        <begin position="178"/>
        <end position="197"/>
    </location>
</feature>
<dbReference type="InterPro" id="IPR038706">
    <property type="entry name" value="Type_VI_SciN-like_sf"/>
</dbReference>
<evidence type="ECO:0000313" key="2">
    <source>
        <dbReference type="EMBL" id="NLP64964.1"/>
    </source>
</evidence>
<evidence type="ECO:0000256" key="1">
    <source>
        <dbReference type="SAM" id="MobiDB-lite"/>
    </source>
</evidence>
<name>A0A8T6ZL12_9BURK</name>
<reference evidence="2" key="1">
    <citation type="journal article" date="2015" name="Genome Announc.">
        <title>Draft Genome Sequence of the Polyhydroxyalkanoate-Producing Bacterium Burkholderia sacchari LMG 19450 Isolated from Brazilian Sugarcane Plantation Soil.</title>
        <authorList>
            <person name="Alexandrino P.M."/>
            <person name="Mendonca T.T."/>
            <person name="Guaman Bautista L.P."/>
            <person name="Cherix J."/>
            <person name="Lozano-Sakalauskas G.C."/>
            <person name="Fujita A."/>
            <person name="Ramos Filho E."/>
            <person name="Long P."/>
            <person name="Padilla G."/>
            <person name="Taciro M.K."/>
            <person name="Gomez J.G."/>
            <person name="Silva L.F."/>
        </authorList>
    </citation>
    <scope>NUCLEOTIDE SEQUENCE</scope>
    <source>
        <strain evidence="2">LMG 19450</strain>
    </source>
</reference>
<dbReference type="PANTHER" id="PTHR37625:SF4">
    <property type="entry name" value="OUTER MEMBRANE LIPOPROTEIN"/>
    <property type="match status" value="1"/>
</dbReference>
<dbReference type="EMBL" id="JTDB02000011">
    <property type="protein sequence ID" value="NLP64964.1"/>
    <property type="molecule type" value="Genomic_DNA"/>
</dbReference>
<dbReference type="PANTHER" id="PTHR37625">
    <property type="entry name" value="OUTER MEMBRANE LIPOPROTEIN-RELATED"/>
    <property type="match status" value="1"/>
</dbReference>
<reference evidence="2" key="2">
    <citation type="submission" date="2020-04" db="EMBL/GenBank/DDBJ databases">
        <authorList>
            <person name="Alexandrino P."/>
            <person name="Mendonca T."/>
            <person name="Guaman L."/>
            <person name="Cherix J."/>
            <person name="Lozano-Sakalauskas G."/>
            <person name="Fujita A."/>
            <person name="Filho E.R."/>
            <person name="Long P."/>
            <person name="Padilla G."/>
            <person name="Taciro M.K."/>
            <person name="Gomez J.G."/>
            <person name="Silva L.F."/>
            <person name="Torres M."/>
        </authorList>
    </citation>
    <scope>NUCLEOTIDE SEQUENCE</scope>
    <source>
        <strain evidence="2">LMG 19450</strain>
    </source>
</reference>
<proteinExistence type="predicted"/>
<evidence type="ECO:0000313" key="3">
    <source>
        <dbReference type="Proteomes" id="UP000030460"/>
    </source>
</evidence>
<comment type="caution">
    <text evidence="2">The sequence shown here is derived from an EMBL/GenBank/DDBJ whole genome shotgun (WGS) entry which is preliminary data.</text>
</comment>
<keyword evidence="2" id="KW-0449">Lipoprotein</keyword>
<dbReference type="RefSeq" id="WP_052148541.1">
    <property type="nucleotide sequence ID" value="NZ_CADFGF010000024.1"/>
</dbReference>
<feature type="compositionally biased region" description="Low complexity" evidence="1">
    <location>
        <begin position="186"/>
        <end position="197"/>
    </location>
</feature>
<dbReference type="InterPro" id="IPR017734">
    <property type="entry name" value="T6SS_SciN"/>
</dbReference>
<dbReference type="Pfam" id="PF12790">
    <property type="entry name" value="T6SS-SciN"/>
    <property type="match status" value="1"/>
</dbReference>
<dbReference type="PROSITE" id="PS51257">
    <property type="entry name" value="PROKAR_LIPOPROTEIN"/>
    <property type="match status" value="1"/>
</dbReference>
<sequence length="197" mass="21038">MPELLSRSRRLAAASITVAIAAAPALLPTVLLSGCGVWQGVSDTTSAAWHAVFYRKVKVLNVDLAAREGLNLDDAGKANSVAVRVYQLRDRKSFDAASYDDLLKNDRTVLAQDLADSMAVVVNPGASSSLTQPMKTETNYVAIIALVRQPGTDGAWRRVISTKNLDPEKPLKLELVASRLQSPDDATATSTTTTASK</sequence>
<keyword evidence="3" id="KW-1185">Reference proteome</keyword>
<organism evidence="2 3">
    <name type="scientific">Paraburkholderia sacchari</name>
    <dbReference type="NCBI Taxonomy" id="159450"/>
    <lineage>
        <taxon>Bacteria</taxon>
        <taxon>Pseudomonadati</taxon>
        <taxon>Pseudomonadota</taxon>
        <taxon>Betaproteobacteria</taxon>
        <taxon>Burkholderiales</taxon>
        <taxon>Burkholderiaceae</taxon>
        <taxon>Paraburkholderia</taxon>
    </lineage>
</organism>
<dbReference type="AlphaFoldDB" id="A0A8T6ZL12"/>
<protein>
    <submittedName>
        <fullName evidence="2">Type VI secretion system lipoprotein TssJ</fullName>
    </submittedName>
</protein>
<dbReference type="Proteomes" id="UP000030460">
    <property type="component" value="Unassembled WGS sequence"/>
</dbReference>
<dbReference type="NCBIfam" id="TIGR03352">
    <property type="entry name" value="VI_chp_3"/>
    <property type="match status" value="1"/>
</dbReference>
<dbReference type="Gene3D" id="2.60.40.4150">
    <property type="entry name" value="Type VI secretion system, lipoprotein SciN"/>
    <property type="match status" value="1"/>
</dbReference>
<accession>A0A8T6ZL12</accession>
<dbReference type="OrthoDB" id="7021080at2"/>